<comment type="caution">
    <text evidence="1">The sequence shown here is derived from an EMBL/GenBank/DDBJ whole genome shotgun (WGS) entry which is preliminary data.</text>
</comment>
<name>A0ABT7P8N7_MYCIT</name>
<gene>
    <name evidence="1" type="ORF">QRB35_25940</name>
</gene>
<evidence type="ECO:0000313" key="2">
    <source>
        <dbReference type="Proteomes" id="UP001529272"/>
    </source>
</evidence>
<keyword evidence="2" id="KW-1185">Reference proteome</keyword>
<accession>A0ABT7P8N7</accession>
<proteinExistence type="predicted"/>
<organism evidence="1 2">
    <name type="scientific">Mycobacterium intracellulare subsp. chimaera</name>
    <dbReference type="NCBI Taxonomy" id="222805"/>
    <lineage>
        <taxon>Bacteria</taxon>
        <taxon>Bacillati</taxon>
        <taxon>Actinomycetota</taxon>
        <taxon>Actinomycetes</taxon>
        <taxon>Mycobacteriales</taxon>
        <taxon>Mycobacteriaceae</taxon>
        <taxon>Mycobacterium</taxon>
        <taxon>Mycobacterium avium complex (MAC)</taxon>
    </lineage>
</organism>
<dbReference type="EMBL" id="JASZZX010000036">
    <property type="protein sequence ID" value="MDM3929423.1"/>
    <property type="molecule type" value="Genomic_DNA"/>
</dbReference>
<reference evidence="1" key="1">
    <citation type="submission" date="2023-06" db="EMBL/GenBank/DDBJ databases">
        <title>Itaconate inhibition of nontuberculous mycobacteria.</title>
        <authorList>
            <person name="Breen P."/>
            <person name="Zimbric M."/>
            <person name="Caverly L."/>
        </authorList>
    </citation>
    <scope>NUCLEOTIDE SEQUENCE</scope>
    <source>
        <strain evidence="1">FLAC1071</strain>
    </source>
</reference>
<reference evidence="1" key="2">
    <citation type="submission" date="2023-06" db="EMBL/GenBank/DDBJ databases">
        <authorList>
            <person name="Spilker T."/>
        </authorList>
    </citation>
    <scope>NUCLEOTIDE SEQUENCE</scope>
    <source>
        <strain evidence="1">FLAC1071</strain>
    </source>
</reference>
<dbReference type="Proteomes" id="UP001529272">
    <property type="component" value="Unassembled WGS sequence"/>
</dbReference>
<dbReference type="RefSeq" id="WP_054585733.1">
    <property type="nucleotide sequence ID" value="NZ_CP012885.2"/>
</dbReference>
<evidence type="ECO:0000313" key="1">
    <source>
        <dbReference type="EMBL" id="MDM3929423.1"/>
    </source>
</evidence>
<protein>
    <submittedName>
        <fullName evidence="1">Uncharacterized protein</fullName>
    </submittedName>
</protein>
<sequence>MLLPPEVALLDVSTGVAGTQIASAMAVLGIAELLGNQARLCLTGTLRTAPPHDLVEAEKPF</sequence>